<dbReference type="EMBL" id="FOAF01000007">
    <property type="protein sequence ID" value="SEM08096.1"/>
    <property type="molecule type" value="Genomic_DNA"/>
</dbReference>
<proteinExistence type="predicted"/>
<name>A0A1H7VFS1_OLID1</name>
<reference evidence="2" key="1">
    <citation type="submission" date="2016-10" db="EMBL/GenBank/DDBJ databases">
        <authorList>
            <person name="Varghese N."/>
            <person name="Submissions S."/>
        </authorList>
    </citation>
    <scope>NUCLEOTIDE SEQUENCE [LARGE SCALE GENOMIC DNA]</scope>
    <source>
        <strain evidence="2">DSM 18733</strain>
    </source>
</reference>
<organism evidence="1 2">
    <name type="scientific">Olivibacter domesticus</name>
    <name type="common">Pseudosphingobacterium domesticum</name>
    <dbReference type="NCBI Taxonomy" id="407022"/>
    <lineage>
        <taxon>Bacteria</taxon>
        <taxon>Pseudomonadati</taxon>
        <taxon>Bacteroidota</taxon>
        <taxon>Sphingobacteriia</taxon>
        <taxon>Sphingobacteriales</taxon>
        <taxon>Sphingobacteriaceae</taxon>
        <taxon>Olivibacter</taxon>
    </lineage>
</organism>
<evidence type="ECO:0000313" key="1">
    <source>
        <dbReference type="EMBL" id="SEM08096.1"/>
    </source>
</evidence>
<gene>
    <name evidence="1" type="ORF">SAMN05661044_04167</name>
</gene>
<evidence type="ECO:0000313" key="2">
    <source>
        <dbReference type="Proteomes" id="UP000199421"/>
    </source>
</evidence>
<dbReference type="STRING" id="407022.SAMN05661044_04167"/>
<accession>A0A1H7VFS1</accession>
<dbReference type="Proteomes" id="UP000199421">
    <property type="component" value="Unassembled WGS sequence"/>
</dbReference>
<dbReference type="AlphaFoldDB" id="A0A1H7VFS1"/>
<sequence>MDKKLFTDEKNCNVRRIALADAQMKKSHYLSKKNNYDKHC</sequence>
<keyword evidence="2" id="KW-1185">Reference proteome</keyword>
<protein>
    <submittedName>
        <fullName evidence="1">Uncharacterized protein</fullName>
    </submittedName>
</protein>